<dbReference type="GO" id="GO:0000009">
    <property type="term" value="F:alpha-1,6-mannosyltransferase activity"/>
    <property type="evidence" value="ECO:0007669"/>
    <property type="project" value="TreeGrafter"/>
</dbReference>
<dbReference type="Proteomes" id="UP000286045">
    <property type="component" value="Unassembled WGS sequence"/>
</dbReference>
<dbReference type="EMBL" id="RYZI01000074">
    <property type="protein sequence ID" value="RWA11620.1"/>
    <property type="molecule type" value="Genomic_DNA"/>
</dbReference>
<gene>
    <name evidence="5" type="ORF">EKO27_g3479</name>
</gene>
<evidence type="ECO:0000256" key="1">
    <source>
        <dbReference type="ARBA" id="ARBA00005664"/>
    </source>
</evidence>
<dbReference type="STRING" id="363999.A0A439DB24"/>
<protein>
    <recommendedName>
        <fullName evidence="7">Glycosyltransferase family 34 protein</fullName>
    </recommendedName>
</protein>
<keyword evidence="2" id="KW-0328">Glycosyltransferase</keyword>
<comment type="caution">
    <text evidence="5">The sequence shown here is derived from an EMBL/GenBank/DDBJ whole genome shotgun (WGS) entry which is preliminary data.</text>
</comment>
<organism evidence="5 6">
    <name type="scientific">Xylaria grammica</name>
    <dbReference type="NCBI Taxonomy" id="363999"/>
    <lineage>
        <taxon>Eukaryota</taxon>
        <taxon>Fungi</taxon>
        <taxon>Dikarya</taxon>
        <taxon>Ascomycota</taxon>
        <taxon>Pezizomycotina</taxon>
        <taxon>Sordariomycetes</taxon>
        <taxon>Xylariomycetidae</taxon>
        <taxon>Xylariales</taxon>
        <taxon>Xylariaceae</taxon>
        <taxon>Xylaria</taxon>
    </lineage>
</organism>
<dbReference type="FunFam" id="3.90.550.10:FF:000149">
    <property type="entry name" value="Alpha-1,6-mannosyltransferase subunit"/>
    <property type="match status" value="1"/>
</dbReference>
<comment type="similarity">
    <text evidence="1">Belongs to the glycosyltransferase 34 family.</text>
</comment>
<evidence type="ECO:0008006" key="7">
    <source>
        <dbReference type="Google" id="ProtNLM"/>
    </source>
</evidence>
<feature type="transmembrane region" description="Helical" evidence="4">
    <location>
        <begin position="29"/>
        <end position="48"/>
    </location>
</feature>
<evidence type="ECO:0000256" key="2">
    <source>
        <dbReference type="ARBA" id="ARBA00022676"/>
    </source>
</evidence>
<dbReference type="Pfam" id="PF05637">
    <property type="entry name" value="Glyco_transf_34"/>
    <property type="match status" value="1"/>
</dbReference>
<proteinExistence type="inferred from homology"/>
<reference evidence="5 6" key="1">
    <citation type="submission" date="2018-12" db="EMBL/GenBank/DDBJ databases">
        <title>Draft genome sequence of Xylaria grammica IHI A82.</title>
        <authorList>
            <person name="Buettner E."/>
            <person name="Kellner H."/>
        </authorList>
    </citation>
    <scope>NUCLEOTIDE SEQUENCE [LARGE SCALE GENOMIC DNA]</scope>
    <source>
        <strain evidence="5 6">IHI A82</strain>
    </source>
</reference>
<dbReference type="InterPro" id="IPR029044">
    <property type="entry name" value="Nucleotide-diphossugar_trans"/>
</dbReference>
<accession>A0A439DB24</accession>
<evidence type="ECO:0000313" key="5">
    <source>
        <dbReference type="EMBL" id="RWA11620.1"/>
    </source>
</evidence>
<keyword evidence="4" id="KW-1133">Transmembrane helix</keyword>
<dbReference type="PANTHER" id="PTHR31306:SF10">
    <property type="entry name" value="ALPHA-1,6-MANNOSYLTRANSFERASE MNN11-RELATED"/>
    <property type="match status" value="1"/>
</dbReference>
<dbReference type="PANTHER" id="PTHR31306">
    <property type="entry name" value="ALPHA-1,6-MANNOSYLTRANSFERASE MNN11-RELATED"/>
    <property type="match status" value="1"/>
</dbReference>
<evidence type="ECO:0000256" key="3">
    <source>
        <dbReference type="ARBA" id="ARBA00022679"/>
    </source>
</evidence>
<dbReference type="InterPro" id="IPR008630">
    <property type="entry name" value="Glyco_trans_34"/>
</dbReference>
<dbReference type="AlphaFoldDB" id="A0A439DB24"/>
<keyword evidence="4" id="KW-0472">Membrane</keyword>
<dbReference type="Gene3D" id="3.90.550.10">
    <property type="entry name" value="Spore Coat Polysaccharide Biosynthesis Protein SpsA, Chain A"/>
    <property type="match status" value="1"/>
</dbReference>
<sequence>MHYAYPPRKDSHPAPFKPRRSPLRFIRRSQLKTIVLFGLVILGLIWLFSGSKYKGPRPITGKPPVVVVTVFDDKYDNTAYSQHIKDNRIQYAEKHGYGTFIAKAGDYELSGAPASWSKVVAMRHAMARFPNCKYVWYIDQHALIMNPGSKVEEHVMGAKRLEEMMLKDHPIVPPESIIKTFSYLKASDVNLVITQDKDGLATTSVVVRNGEWAKFFLDTWFDPMYRSYNFQKAETHALEHIVQWHPTILSKLAIVPQRAINAYSTVDYGAQYKDGDIAVVFAQCSGTGTKSCANEAERYSQQWRASFGADH</sequence>
<dbReference type="GO" id="GO:0000136">
    <property type="term" value="C:mannan polymerase complex"/>
    <property type="evidence" value="ECO:0007669"/>
    <property type="project" value="TreeGrafter"/>
</dbReference>
<dbReference type="GO" id="GO:0006487">
    <property type="term" value="P:protein N-linked glycosylation"/>
    <property type="evidence" value="ECO:0007669"/>
    <property type="project" value="TreeGrafter"/>
</dbReference>
<keyword evidence="6" id="KW-1185">Reference proteome</keyword>
<keyword evidence="3" id="KW-0808">Transferase</keyword>
<evidence type="ECO:0000256" key="4">
    <source>
        <dbReference type="SAM" id="Phobius"/>
    </source>
</evidence>
<keyword evidence="4" id="KW-0812">Transmembrane</keyword>
<evidence type="ECO:0000313" key="6">
    <source>
        <dbReference type="Proteomes" id="UP000286045"/>
    </source>
</evidence>
<name>A0A439DB24_9PEZI</name>